<evidence type="ECO:0000313" key="2">
    <source>
        <dbReference type="Proteomes" id="UP001153636"/>
    </source>
</evidence>
<evidence type="ECO:0000313" key="1">
    <source>
        <dbReference type="EMBL" id="CAH1110723.1"/>
    </source>
</evidence>
<sequence length="156" mass="17787">MSRRGKPITIFSDNATNFTGAHNTLKEIKNFFKINHNLDPIQNFLGNQFVQWKFIPANSPHWGGLWEAGIKATKFHLRRVVGNHTLTFEQFLTVLIEIEGILNSRPLSPLSSDPNDFTCLTPGHFLIGDPITSIPEINVMNVPDNRLKFWQLCTKM</sequence>
<dbReference type="AlphaFoldDB" id="A0A9P0D2B8"/>
<dbReference type="SUPFAM" id="SSF53098">
    <property type="entry name" value="Ribonuclease H-like"/>
    <property type="match status" value="1"/>
</dbReference>
<dbReference type="InterPro" id="IPR012337">
    <property type="entry name" value="RNaseH-like_sf"/>
</dbReference>
<evidence type="ECO:0008006" key="3">
    <source>
        <dbReference type="Google" id="ProtNLM"/>
    </source>
</evidence>
<dbReference type="Proteomes" id="UP001153636">
    <property type="component" value="Chromosome 5"/>
</dbReference>
<proteinExistence type="predicted"/>
<organism evidence="1 2">
    <name type="scientific">Psylliodes chrysocephalus</name>
    <dbReference type="NCBI Taxonomy" id="3402493"/>
    <lineage>
        <taxon>Eukaryota</taxon>
        <taxon>Metazoa</taxon>
        <taxon>Ecdysozoa</taxon>
        <taxon>Arthropoda</taxon>
        <taxon>Hexapoda</taxon>
        <taxon>Insecta</taxon>
        <taxon>Pterygota</taxon>
        <taxon>Neoptera</taxon>
        <taxon>Endopterygota</taxon>
        <taxon>Coleoptera</taxon>
        <taxon>Polyphaga</taxon>
        <taxon>Cucujiformia</taxon>
        <taxon>Chrysomeloidea</taxon>
        <taxon>Chrysomelidae</taxon>
        <taxon>Galerucinae</taxon>
        <taxon>Alticini</taxon>
        <taxon>Psylliodes</taxon>
    </lineage>
</organism>
<name>A0A9P0D2B8_9CUCU</name>
<dbReference type="Gene3D" id="3.30.420.10">
    <property type="entry name" value="Ribonuclease H-like superfamily/Ribonuclease H"/>
    <property type="match status" value="1"/>
</dbReference>
<gene>
    <name evidence="1" type="ORF">PSYICH_LOCUS11518</name>
</gene>
<dbReference type="GO" id="GO:0003676">
    <property type="term" value="F:nucleic acid binding"/>
    <property type="evidence" value="ECO:0007669"/>
    <property type="project" value="InterPro"/>
</dbReference>
<accession>A0A9P0D2B8</accession>
<protein>
    <recommendedName>
        <fullName evidence="3">Integrase catalytic domain-containing protein</fullName>
    </recommendedName>
</protein>
<reference evidence="1" key="1">
    <citation type="submission" date="2022-01" db="EMBL/GenBank/DDBJ databases">
        <authorList>
            <person name="King R."/>
        </authorList>
    </citation>
    <scope>NUCLEOTIDE SEQUENCE</scope>
</reference>
<dbReference type="OrthoDB" id="6766792at2759"/>
<dbReference type="InterPro" id="IPR036397">
    <property type="entry name" value="RNaseH_sf"/>
</dbReference>
<dbReference type="PANTHER" id="PTHR47331">
    <property type="entry name" value="PHD-TYPE DOMAIN-CONTAINING PROTEIN"/>
    <property type="match status" value="1"/>
</dbReference>
<keyword evidence="2" id="KW-1185">Reference proteome</keyword>
<dbReference type="PANTHER" id="PTHR47331:SF1">
    <property type="entry name" value="GAG-LIKE PROTEIN"/>
    <property type="match status" value="1"/>
</dbReference>
<feature type="non-terminal residue" evidence="1">
    <location>
        <position position="156"/>
    </location>
</feature>
<dbReference type="EMBL" id="OV651817">
    <property type="protein sequence ID" value="CAH1110723.1"/>
    <property type="molecule type" value="Genomic_DNA"/>
</dbReference>